<accession>A0A4R2TSL2</accession>
<dbReference type="InterPro" id="IPR037465">
    <property type="entry name" value="YlxR"/>
</dbReference>
<protein>
    <recommendedName>
        <fullName evidence="1">YlxR domain-containing protein</fullName>
    </recommendedName>
</protein>
<dbReference type="AlphaFoldDB" id="A0A4R2TSL2"/>
<dbReference type="OrthoDB" id="9813251at2"/>
<evidence type="ECO:0000313" key="3">
    <source>
        <dbReference type="Proteomes" id="UP000295504"/>
    </source>
</evidence>
<dbReference type="InterPro" id="IPR007393">
    <property type="entry name" value="YlxR_dom"/>
</dbReference>
<evidence type="ECO:0000313" key="2">
    <source>
        <dbReference type="EMBL" id="TCQ05906.1"/>
    </source>
</evidence>
<keyword evidence="3" id="KW-1185">Reference proteome</keyword>
<dbReference type="RefSeq" id="WP_132847642.1">
    <property type="nucleotide sequence ID" value="NZ_CP058648.1"/>
</dbReference>
<gene>
    <name evidence="2" type="ORF">EDD79_100487</name>
</gene>
<sequence length="90" mass="10492">MIKTKKIPLRKCLGCNEMFPKKQLIRVVKNNLGDIDIDFKGKAHGRGAYICNEKSCFEKAYKSKAFNRAFQCEVPKDVYERLSKEFENIE</sequence>
<name>A0A4R2TSL2_9FIRM</name>
<reference evidence="2 3" key="1">
    <citation type="submission" date="2019-03" db="EMBL/GenBank/DDBJ databases">
        <title>Genomic Encyclopedia of Type Strains, Phase IV (KMG-IV): sequencing the most valuable type-strain genomes for metagenomic binning, comparative biology and taxonomic classification.</title>
        <authorList>
            <person name="Goeker M."/>
        </authorList>
    </citation>
    <scope>NUCLEOTIDE SEQUENCE [LARGE SCALE GENOMIC DNA]</scope>
    <source>
        <strain evidence="2 3">DSM 100013</strain>
    </source>
</reference>
<feature type="domain" description="YlxR" evidence="1">
    <location>
        <begin position="10"/>
        <end position="83"/>
    </location>
</feature>
<dbReference type="PANTHER" id="PTHR34215">
    <property type="entry name" value="BLL0784 PROTEIN"/>
    <property type="match status" value="1"/>
</dbReference>
<dbReference type="Pfam" id="PF04296">
    <property type="entry name" value="YlxR"/>
    <property type="match status" value="1"/>
</dbReference>
<dbReference type="NCBIfam" id="NF047356">
    <property type="entry name" value="RNA_bind_RnpM"/>
    <property type="match status" value="1"/>
</dbReference>
<dbReference type="SUPFAM" id="SSF64376">
    <property type="entry name" value="YlxR-like"/>
    <property type="match status" value="1"/>
</dbReference>
<evidence type="ECO:0000259" key="1">
    <source>
        <dbReference type="Pfam" id="PF04296"/>
    </source>
</evidence>
<dbReference type="Gene3D" id="3.30.1230.10">
    <property type="entry name" value="YlxR-like"/>
    <property type="match status" value="1"/>
</dbReference>
<organism evidence="2 3">
    <name type="scientific">Serpentinicella alkaliphila</name>
    <dbReference type="NCBI Taxonomy" id="1734049"/>
    <lineage>
        <taxon>Bacteria</taxon>
        <taxon>Bacillati</taxon>
        <taxon>Bacillota</taxon>
        <taxon>Clostridia</taxon>
        <taxon>Peptostreptococcales</taxon>
        <taxon>Natronincolaceae</taxon>
        <taxon>Serpentinicella</taxon>
    </lineage>
</organism>
<dbReference type="InterPro" id="IPR035931">
    <property type="entry name" value="YlxR-like_sf"/>
</dbReference>
<dbReference type="EMBL" id="SLYC01000004">
    <property type="protein sequence ID" value="TCQ05906.1"/>
    <property type="molecule type" value="Genomic_DNA"/>
</dbReference>
<dbReference type="PANTHER" id="PTHR34215:SF1">
    <property type="entry name" value="YLXR DOMAIN-CONTAINING PROTEIN"/>
    <property type="match status" value="1"/>
</dbReference>
<dbReference type="CDD" id="cd00279">
    <property type="entry name" value="YlxR"/>
    <property type="match status" value="1"/>
</dbReference>
<dbReference type="Proteomes" id="UP000295504">
    <property type="component" value="Unassembled WGS sequence"/>
</dbReference>
<proteinExistence type="predicted"/>
<comment type="caution">
    <text evidence="2">The sequence shown here is derived from an EMBL/GenBank/DDBJ whole genome shotgun (WGS) entry which is preliminary data.</text>
</comment>